<dbReference type="InterPro" id="IPR023346">
    <property type="entry name" value="Lysozyme-like_dom_sf"/>
</dbReference>
<dbReference type="InterPro" id="IPR031304">
    <property type="entry name" value="SLT_2"/>
</dbReference>
<feature type="domain" description="Transglycosylase SLT" evidence="3">
    <location>
        <begin position="177"/>
        <end position="217"/>
    </location>
</feature>
<evidence type="ECO:0000256" key="2">
    <source>
        <dbReference type="SAM" id="SignalP"/>
    </source>
</evidence>
<name>A0A6J4NCF9_9ACTN</name>
<feature type="compositionally biased region" description="Acidic residues" evidence="1">
    <location>
        <begin position="326"/>
        <end position="337"/>
    </location>
</feature>
<dbReference type="Gene3D" id="1.10.530.10">
    <property type="match status" value="1"/>
</dbReference>
<dbReference type="GO" id="GO:0008933">
    <property type="term" value="F:peptidoglycan lytic transglycosylase activity"/>
    <property type="evidence" value="ECO:0007669"/>
    <property type="project" value="TreeGrafter"/>
</dbReference>
<evidence type="ECO:0000313" key="4">
    <source>
        <dbReference type="EMBL" id="CAA9381352.1"/>
    </source>
</evidence>
<dbReference type="Pfam" id="PF13406">
    <property type="entry name" value="SLT_2"/>
    <property type="match status" value="1"/>
</dbReference>
<feature type="compositionally biased region" description="Gly residues" evidence="1">
    <location>
        <begin position="296"/>
        <end position="309"/>
    </location>
</feature>
<protein>
    <submittedName>
        <fullName evidence="4">GH23</fullName>
    </submittedName>
</protein>
<feature type="region of interest" description="Disordered" evidence="1">
    <location>
        <begin position="277"/>
        <end position="372"/>
    </location>
</feature>
<evidence type="ECO:0000259" key="3">
    <source>
        <dbReference type="Pfam" id="PF13406"/>
    </source>
</evidence>
<dbReference type="AlphaFoldDB" id="A0A6J4NCF9"/>
<dbReference type="InterPro" id="IPR043426">
    <property type="entry name" value="MltB-like"/>
</dbReference>
<sequence>MTIKRMTTWQKATALVPLALLSGAWTASLASTTATAAGSDEPQQLPDGTTMPTEAIEEPANIPVPGEIAPGVPKGSEEEVIKSASTNGIPAAALAAYQRAAQVIGTADASCKIEWPLVAAIGRVESDHGRYGGNVLSAEGVSRPGIYGIPLDGSNGTQRISDTDAGQYDNDKTFDRAVGPMQFIPSTWSVVGVDGDGDGKRDPQDIDDAALATAVYLCSGDEDLSTRAGQESAVFRYNHSDEYVSLVLSIMETYASGDYSAVPTSSSGSTTFTPSYGDSVFSGGTQGYTPPKNNGGPAGGSGDTDGNGNGEYVPPTDGGGTSGETPTEEPPVEEPPVDEPPSSNPDPGKIVQDTTKDVEDKVEDTVKDPGGTVEDTVTEAEAAAECVAKGLIAGTPAFNDCVAGLIG</sequence>
<gene>
    <name evidence="4" type="ORF">AVDCRST_MAG47-2201</name>
</gene>
<dbReference type="SUPFAM" id="SSF53955">
    <property type="entry name" value="Lysozyme-like"/>
    <property type="match status" value="1"/>
</dbReference>
<organism evidence="4">
    <name type="scientific">uncultured Nocardioidaceae bacterium</name>
    <dbReference type="NCBI Taxonomy" id="253824"/>
    <lineage>
        <taxon>Bacteria</taxon>
        <taxon>Bacillati</taxon>
        <taxon>Actinomycetota</taxon>
        <taxon>Actinomycetes</taxon>
        <taxon>Propionibacteriales</taxon>
        <taxon>Nocardioidaceae</taxon>
        <taxon>environmental samples</taxon>
    </lineage>
</organism>
<dbReference type="PANTHER" id="PTHR30163">
    <property type="entry name" value="MEMBRANE-BOUND LYTIC MUREIN TRANSGLYCOSYLASE B"/>
    <property type="match status" value="1"/>
</dbReference>
<feature type="region of interest" description="Disordered" evidence="1">
    <location>
        <begin position="33"/>
        <end position="53"/>
    </location>
</feature>
<proteinExistence type="predicted"/>
<feature type="compositionally biased region" description="Basic and acidic residues" evidence="1">
    <location>
        <begin position="354"/>
        <end position="367"/>
    </location>
</feature>
<accession>A0A6J4NCF9</accession>
<feature type="chain" id="PRO_5026792668" evidence="2">
    <location>
        <begin position="37"/>
        <end position="407"/>
    </location>
</feature>
<dbReference type="GO" id="GO:0009253">
    <property type="term" value="P:peptidoglycan catabolic process"/>
    <property type="evidence" value="ECO:0007669"/>
    <property type="project" value="TreeGrafter"/>
</dbReference>
<evidence type="ECO:0000256" key="1">
    <source>
        <dbReference type="SAM" id="MobiDB-lite"/>
    </source>
</evidence>
<feature type="signal peptide" evidence="2">
    <location>
        <begin position="1"/>
        <end position="36"/>
    </location>
</feature>
<keyword evidence="2" id="KW-0732">Signal</keyword>
<dbReference type="EMBL" id="CADCUK010000146">
    <property type="protein sequence ID" value="CAA9381352.1"/>
    <property type="molecule type" value="Genomic_DNA"/>
</dbReference>
<reference evidence="4" key="1">
    <citation type="submission" date="2020-02" db="EMBL/GenBank/DDBJ databases">
        <authorList>
            <person name="Meier V. D."/>
        </authorList>
    </citation>
    <scope>NUCLEOTIDE SEQUENCE</scope>
    <source>
        <strain evidence="4">AVDCRST_MAG47</strain>
    </source>
</reference>
<dbReference type="PANTHER" id="PTHR30163:SF8">
    <property type="entry name" value="LYTIC MUREIN TRANSGLYCOSYLASE"/>
    <property type="match status" value="1"/>
</dbReference>